<name>A0A0B3RQ39_9RHOB</name>
<feature type="domain" description="DUF1468" evidence="2">
    <location>
        <begin position="26"/>
        <end position="159"/>
    </location>
</feature>
<dbReference type="RefSeq" id="WP_043146892.1">
    <property type="nucleotide sequence ID" value="NZ_JSUQ01000036.1"/>
</dbReference>
<dbReference type="OrthoDB" id="8454209at2"/>
<keyword evidence="4" id="KW-1185">Reference proteome</keyword>
<feature type="transmembrane region" description="Helical" evidence="1">
    <location>
        <begin position="132"/>
        <end position="154"/>
    </location>
</feature>
<sequence length="180" mass="20220">MRRFQTFQDLFKRYRRPGDLVFASLFCLFAVFLLVMLPYETQWVKRTKLFAQPAFWPAVSVGAMALFGVLHLLGALASERIPGRGAEVLAWLKSVEYALWFMAYVAVVPIVGYLAGSILFACVLAWRLGYRSARWLLTAAGFAVVVVVVFKGLLQVKIPAGQVYELLPSGALRTFLMTYL</sequence>
<accession>A0A0B3RQ39</accession>
<comment type="caution">
    <text evidence="3">The sequence shown here is derived from an EMBL/GenBank/DDBJ whole genome shotgun (WGS) entry which is preliminary data.</text>
</comment>
<proteinExistence type="predicted"/>
<dbReference type="InterPro" id="IPR009936">
    <property type="entry name" value="DUF1468"/>
</dbReference>
<keyword evidence="1" id="KW-0472">Membrane</keyword>
<feature type="transmembrane region" description="Helical" evidence="1">
    <location>
        <begin position="20"/>
        <end position="39"/>
    </location>
</feature>
<keyword evidence="1" id="KW-1133">Transmembrane helix</keyword>
<evidence type="ECO:0000256" key="1">
    <source>
        <dbReference type="SAM" id="Phobius"/>
    </source>
</evidence>
<dbReference type="EMBL" id="JSUQ01000036">
    <property type="protein sequence ID" value="KHQ49912.1"/>
    <property type="molecule type" value="Genomic_DNA"/>
</dbReference>
<dbReference type="PATRIC" id="fig|1515334.3.peg.5535"/>
<gene>
    <name evidence="3" type="ORF">OA50_05535</name>
</gene>
<feature type="transmembrane region" description="Helical" evidence="1">
    <location>
        <begin position="97"/>
        <end position="126"/>
    </location>
</feature>
<evidence type="ECO:0000259" key="2">
    <source>
        <dbReference type="Pfam" id="PF07331"/>
    </source>
</evidence>
<dbReference type="Pfam" id="PF07331">
    <property type="entry name" value="TctB"/>
    <property type="match status" value="1"/>
</dbReference>
<dbReference type="Proteomes" id="UP000030960">
    <property type="component" value="Unassembled WGS sequence"/>
</dbReference>
<reference evidence="3 4" key="1">
    <citation type="submission" date="2014-10" db="EMBL/GenBank/DDBJ databases">
        <title>Genome sequence of Ponticoccus sp. strain UMTAT08 isolated from clonal culture of toxic dinoflagellate Alexandrium tamiyavanichii.</title>
        <authorList>
            <person name="Gan H.Y."/>
            <person name="Muhd D.-D."/>
            <person name="Mohd Noor M.E."/>
            <person name="Yeong Y.S."/>
            <person name="Usup G."/>
        </authorList>
    </citation>
    <scope>NUCLEOTIDE SEQUENCE [LARGE SCALE GENOMIC DNA]</scope>
    <source>
        <strain evidence="3 4">UMTAT08</strain>
    </source>
</reference>
<keyword evidence="1" id="KW-0812">Transmembrane</keyword>
<organism evidence="3 4">
    <name type="scientific">Mameliella alba</name>
    <dbReference type="NCBI Taxonomy" id="561184"/>
    <lineage>
        <taxon>Bacteria</taxon>
        <taxon>Pseudomonadati</taxon>
        <taxon>Pseudomonadota</taxon>
        <taxon>Alphaproteobacteria</taxon>
        <taxon>Rhodobacterales</taxon>
        <taxon>Roseobacteraceae</taxon>
        <taxon>Mameliella</taxon>
    </lineage>
</organism>
<dbReference type="STRING" id="561184.SAMN05216376_11113"/>
<protein>
    <recommendedName>
        <fullName evidence="2">DUF1468 domain-containing protein</fullName>
    </recommendedName>
</protein>
<dbReference type="AlphaFoldDB" id="A0A0B3RQ39"/>
<evidence type="ECO:0000313" key="4">
    <source>
        <dbReference type="Proteomes" id="UP000030960"/>
    </source>
</evidence>
<evidence type="ECO:0000313" key="3">
    <source>
        <dbReference type="EMBL" id="KHQ49912.1"/>
    </source>
</evidence>
<feature type="transmembrane region" description="Helical" evidence="1">
    <location>
        <begin position="54"/>
        <end position="76"/>
    </location>
</feature>